<dbReference type="PANTHER" id="PTHR31448">
    <property type="entry name" value="MYOSIN-BINDING PROTEIN 2"/>
    <property type="match status" value="1"/>
</dbReference>
<dbReference type="AlphaFoldDB" id="A0AAP0WYY2"/>
<feature type="coiled-coil region" evidence="5">
    <location>
        <begin position="576"/>
        <end position="670"/>
    </location>
</feature>
<evidence type="ECO:0000256" key="6">
    <source>
        <dbReference type="SAM" id="MobiDB-lite"/>
    </source>
</evidence>
<keyword evidence="2 7" id="KW-0812">Transmembrane</keyword>
<feature type="compositionally biased region" description="Polar residues" evidence="6">
    <location>
        <begin position="504"/>
        <end position="518"/>
    </location>
</feature>
<feature type="domain" description="GTD-binding" evidence="8">
    <location>
        <begin position="570"/>
        <end position="668"/>
    </location>
</feature>
<dbReference type="InterPro" id="IPR007656">
    <property type="entry name" value="GTD-bd"/>
</dbReference>
<evidence type="ECO:0000256" key="5">
    <source>
        <dbReference type="SAM" id="Coils"/>
    </source>
</evidence>
<name>A0AAP0WYY2_LIQFO</name>
<evidence type="ECO:0000256" key="4">
    <source>
        <dbReference type="ARBA" id="ARBA00023136"/>
    </source>
</evidence>
<dbReference type="Pfam" id="PF04576">
    <property type="entry name" value="Zein-binding"/>
    <property type="match status" value="1"/>
</dbReference>
<reference evidence="9 10" key="1">
    <citation type="journal article" date="2024" name="Plant J.">
        <title>Genome sequences and population genomics reveal climatic adaptation and genomic divergence between two closely related sweetgum species.</title>
        <authorList>
            <person name="Xu W.Q."/>
            <person name="Ren C.Q."/>
            <person name="Zhang X.Y."/>
            <person name="Comes H.P."/>
            <person name="Liu X.H."/>
            <person name="Li Y.G."/>
            <person name="Kettle C.J."/>
            <person name="Jalonen R."/>
            <person name="Gaisberger H."/>
            <person name="Ma Y.Z."/>
            <person name="Qiu Y.X."/>
        </authorList>
    </citation>
    <scope>NUCLEOTIDE SEQUENCE [LARGE SCALE GENOMIC DNA]</scope>
    <source>
        <strain evidence="9">Hangzhou</strain>
    </source>
</reference>
<protein>
    <recommendedName>
        <fullName evidence="8">GTD-binding domain-containing protein</fullName>
    </recommendedName>
</protein>
<feature type="region of interest" description="Disordered" evidence="6">
    <location>
        <begin position="504"/>
        <end position="536"/>
    </location>
</feature>
<evidence type="ECO:0000256" key="7">
    <source>
        <dbReference type="SAM" id="Phobius"/>
    </source>
</evidence>
<dbReference type="EMBL" id="JBBPBK010000007">
    <property type="protein sequence ID" value="KAK9282191.1"/>
    <property type="molecule type" value="Genomic_DNA"/>
</dbReference>
<evidence type="ECO:0000256" key="3">
    <source>
        <dbReference type="ARBA" id="ARBA00022989"/>
    </source>
</evidence>
<keyword evidence="3 7" id="KW-1133">Transmembrane helix</keyword>
<dbReference type="PANTHER" id="PTHR31448:SF39">
    <property type="entry name" value="MYOSIN-BINDING PROTEIN 4-RELATED"/>
    <property type="match status" value="1"/>
</dbReference>
<dbReference type="GO" id="GO:0016020">
    <property type="term" value="C:membrane"/>
    <property type="evidence" value="ECO:0007669"/>
    <property type="project" value="UniProtKB-SubCell"/>
</dbReference>
<evidence type="ECO:0000259" key="8">
    <source>
        <dbReference type="PROSITE" id="PS51775"/>
    </source>
</evidence>
<evidence type="ECO:0000256" key="1">
    <source>
        <dbReference type="ARBA" id="ARBA00004167"/>
    </source>
</evidence>
<organism evidence="9 10">
    <name type="scientific">Liquidambar formosana</name>
    <name type="common">Formosan gum</name>
    <dbReference type="NCBI Taxonomy" id="63359"/>
    <lineage>
        <taxon>Eukaryota</taxon>
        <taxon>Viridiplantae</taxon>
        <taxon>Streptophyta</taxon>
        <taxon>Embryophyta</taxon>
        <taxon>Tracheophyta</taxon>
        <taxon>Spermatophyta</taxon>
        <taxon>Magnoliopsida</taxon>
        <taxon>eudicotyledons</taxon>
        <taxon>Gunneridae</taxon>
        <taxon>Pentapetalae</taxon>
        <taxon>Saxifragales</taxon>
        <taxon>Altingiaceae</taxon>
        <taxon>Liquidambar</taxon>
    </lineage>
</organism>
<dbReference type="PROSITE" id="PS51775">
    <property type="entry name" value="GTD_BINDING"/>
    <property type="match status" value="1"/>
</dbReference>
<evidence type="ECO:0000313" key="9">
    <source>
        <dbReference type="EMBL" id="KAK9282191.1"/>
    </source>
</evidence>
<dbReference type="GO" id="GO:0080115">
    <property type="term" value="F:myosin XI tail binding"/>
    <property type="evidence" value="ECO:0007669"/>
    <property type="project" value="UniProtKB-ARBA"/>
</dbReference>
<accession>A0AAP0WYY2</accession>
<sequence>MAVTGTSSLNVQRNIRGITAVLTSVACEWFLIFLLFVDAVLSYLLTKFARYCDLQTPCLLCSRLDHVLGNEKPEFYRSLLCSNHRLEISSLISCQIHGKLVDGHGMCEDCLLSFATKNKPNSDTHMLLLGKLGLDGFQSPLPNKDLIPGPITTRPCSCCNKLWSSRQNAQRLFQVKSTGSGVTKPNVPLPRLPGRNRLNRRDSLKKIRDKFYGSVTSHHLGNSGFDSLSHVGYTELKITSDSESEFPFSDDDDGSSVVQEKNYLKGDHAGQRALETLPKAPSDDFAPVKLNHQSFNSGPSLLDTCVQSDVSEPHIVKCLASDVAIDHGLGELNWEQADHKSNPPALPELISVDNIPQASNVVDVPPGVSAENWMLKFPVSQNSNPAAALSELISLDDFPPSFNFTEISVGPSPDKLDVTGTNGIGQMEHGEVIKSVSMAGVGFKTDQILSDPAPSKLDYLDPSYACKSAVNSEGGEASSSAAEQFAVRDPDGLHEDLKHLDSQISSDQETDLLSNDTSPRVHGHHDELQITKASSSNGMKMLQKLDSMERNDSGLESLDGSLISEIEGESVVDRLKRQVEYDRKCMSALYKELEEERSASTIAANQAMAMITRLQEEKAALHMEALQYLRMMEEQAEYDVEALEKANDLLAEKEKEIQDLEADLEFYRNQFPDELMVENIHDDTCDLKGETMMVENTSVLCVENEANVSPNSMTTKASKESDKSNIAKTAWLKLEDEKFYISQCLKKLERKLHQFSGNGASADIPNGGYSENGAHGVNSEEEFLDNEGTQVDCHDERKWFANAKGFFYI</sequence>
<evidence type="ECO:0000313" key="10">
    <source>
        <dbReference type="Proteomes" id="UP001415857"/>
    </source>
</evidence>
<keyword evidence="4 7" id="KW-0472">Membrane</keyword>
<dbReference type="Proteomes" id="UP001415857">
    <property type="component" value="Unassembled WGS sequence"/>
</dbReference>
<comment type="caution">
    <text evidence="9">The sequence shown here is derived from an EMBL/GenBank/DDBJ whole genome shotgun (WGS) entry which is preliminary data.</text>
</comment>
<gene>
    <name evidence="9" type="ORF">L1049_005103</name>
</gene>
<keyword evidence="10" id="KW-1185">Reference proteome</keyword>
<dbReference type="InterPro" id="IPR039306">
    <property type="entry name" value="MYOB"/>
</dbReference>
<feature type="transmembrane region" description="Helical" evidence="7">
    <location>
        <begin position="21"/>
        <end position="45"/>
    </location>
</feature>
<proteinExistence type="predicted"/>
<comment type="subcellular location">
    <subcellularLocation>
        <location evidence="1">Membrane</location>
        <topology evidence="1">Single-pass membrane protein</topology>
    </subcellularLocation>
</comment>
<evidence type="ECO:0000256" key="2">
    <source>
        <dbReference type="ARBA" id="ARBA00022692"/>
    </source>
</evidence>
<keyword evidence="5" id="KW-0175">Coiled coil</keyword>